<dbReference type="Pfam" id="PF07338">
    <property type="entry name" value="YdgH_BhsA-like"/>
    <property type="match status" value="1"/>
</dbReference>
<keyword evidence="1 2" id="KW-0732">Signal</keyword>
<evidence type="ECO:0000313" key="5">
    <source>
        <dbReference type="Proteomes" id="UP000193749"/>
    </source>
</evidence>
<protein>
    <recommendedName>
        <fullName evidence="3">YdgH/BhsA/McbA-like domain-containing protein</fullName>
    </recommendedName>
</protein>
<dbReference type="STRING" id="55209.HA50_28500"/>
<dbReference type="OrthoDB" id="6520115at2"/>
<feature type="signal peptide" evidence="2">
    <location>
        <begin position="1"/>
        <end position="23"/>
    </location>
</feature>
<dbReference type="Gene3D" id="3.30.1660.10">
    <property type="entry name" value="Flavin-binding protein dodecin"/>
    <property type="match status" value="1"/>
</dbReference>
<proteinExistence type="predicted"/>
<dbReference type="InterPro" id="IPR036275">
    <property type="entry name" value="YdgH-like_sf"/>
</dbReference>
<dbReference type="AlphaFoldDB" id="A0A1X1EG39"/>
<dbReference type="RefSeq" id="WP_084880820.1">
    <property type="nucleotide sequence ID" value="NZ_JAGGMY010000004.1"/>
</dbReference>
<dbReference type="SUPFAM" id="SSF159871">
    <property type="entry name" value="YdgH-like"/>
    <property type="match status" value="1"/>
</dbReference>
<evidence type="ECO:0000256" key="2">
    <source>
        <dbReference type="SAM" id="SignalP"/>
    </source>
</evidence>
<name>A0A1X1EG39_PANCY</name>
<accession>A0A1X1EG39</accession>
<evidence type="ECO:0000259" key="3">
    <source>
        <dbReference type="Pfam" id="PF07338"/>
    </source>
</evidence>
<dbReference type="InterPro" id="IPR025543">
    <property type="entry name" value="Dodecin-like"/>
</dbReference>
<dbReference type="InterPro" id="IPR010854">
    <property type="entry name" value="YdgH/BhsA/McbA-like_dom"/>
</dbReference>
<sequence length="88" mass="9458">MKKILTGMIACITASLICFSAFAATEISKQEAKKHQKVGTVSSTKEHTSPRAVMEEISKKADAMGGKYFVITSGNEGDKVRATATVYK</sequence>
<feature type="domain" description="YdgH/BhsA/McbA-like" evidence="3">
    <location>
        <begin position="36"/>
        <end position="88"/>
    </location>
</feature>
<feature type="chain" id="PRO_5013140447" description="YdgH/BhsA/McbA-like domain-containing protein" evidence="2">
    <location>
        <begin position="24"/>
        <end position="88"/>
    </location>
</feature>
<evidence type="ECO:0000313" key="4">
    <source>
        <dbReference type="EMBL" id="ORM87881.1"/>
    </source>
</evidence>
<dbReference type="EMBL" id="MLJI01000003">
    <property type="protein sequence ID" value="ORM87881.1"/>
    <property type="molecule type" value="Genomic_DNA"/>
</dbReference>
<keyword evidence="5" id="KW-1185">Reference proteome</keyword>
<reference evidence="4 5" key="1">
    <citation type="journal article" date="2017" name="Antonie Van Leeuwenhoek">
        <title>Phylogenomic resolution of the bacterial genus Pantoea and its relationship with Erwinia and Tatumella.</title>
        <authorList>
            <person name="Palmer M."/>
            <person name="Steenkamp E.T."/>
            <person name="Coetzee M.P."/>
            <person name="Chan W.Y."/>
            <person name="van Zyl E."/>
            <person name="De Maayer P."/>
            <person name="Coutinho T.A."/>
            <person name="Blom J."/>
            <person name="Smits T.H."/>
            <person name="Duffy B."/>
            <person name="Venter S.N."/>
        </authorList>
    </citation>
    <scope>NUCLEOTIDE SEQUENCE [LARGE SCALE GENOMIC DNA]</scope>
    <source>
        <strain evidence="4 5">LMG 2657</strain>
    </source>
</reference>
<dbReference type="PANTHER" id="PTHR34156">
    <property type="entry name" value="OUTER MEMBRANE PROTEIN-RELATED-RELATED"/>
    <property type="match status" value="1"/>
</dbReference>
<organism evidence="4 5">
    <name type="scientific">Pantoea cypripedii</name>
    <name type="common">Pectobacterium cypripedii</name>
    <name type="synonym">Erwinia cypripedii</name>
    <dbReference type="NCBI Taxonomy" id="55209"/>
    <lineage>
        <taxon>Bacteria</taxon>
        <taxon>Pseudomonadati</taxon>
        <taxon>Pseudomonadota</taxon>
        <taxon>Gammaproteobacteria</taxon>
        <taxon>Enterobacterales</taxon>
        <taxon>Erwiniaceae</taxon>
        <taxon>Pantoea</taxon>
    </lineage>
</organism>
<dbReference type="Proteomes" id="UP000193749">
    <property type="component" value="Unassembled WGS sequence"/>
</dbReference>
<gene>
    <name evidence="4" type="ORF">HA50_28500</name>
</gene>
<dbReference type="InterPro" id="IPR051096">
    <property type="entry name" value="BhsA/McbA_stress_biofilm_assoc"/>
</dbReference>
<comment type="caution">
    <text evidence="4">The sequence shown here is derived from an EMBL/GenBank/DDBJ whole genome shotgun (WGS) entry which is preliminary data.</text>
</comment>
<evidence type="ECO:0000256" key="1">
    <source>
        <dbReference type="ARBA" id="ARBA00022729"/>
    </source>
</evidence>